<feature type="non-terminal residue" evidence="2">
    <location>
        <position position="1"/>
    </location>
</feature>
<feature type="compositionally biased region" description="Acidic residues" evidence="1">
    <location>
        <begin position="1"/>
        <end position="21"/>
    </location>
</feature>
<sequence>PPDDVDVCEDEDDADELEESGAGEPHISLHSRQIWKSVSGNEAICKPTRRREETREEEEEDRRKPPRWVGEPPTHSEKCIDRAYDPGAGSRAARPAWPRRARPARCQPRRCGHQMPLSRGDTDSSRRTRRLRAFRSRSAGTSPDKRGASGGREVRGLPGAAGASFSLAE</sequence>
<dbReference type="AlphaFoldDB" id="A0A9X9LS61"/>
<gene>
    <name evidence="2" type="ORF">BN2614_LOCUS5</name>
</gene>
<evidence type="ECO:0000256" key="1">
    <source>
        <dbReference type="SAM" id="MobiDB-lite"/>
    </source>
</evidence>
<accession>A0A9X9LS61</accession>
<feature type="compositionally biased region" description="Basic and acidic residues" evidence="1">
    <location>
        <begin position="74"/>
        <end position="84"/>
    </location>
</feature>
<dbReference type="Proteomes" id="UP000269945">
    <property type="component" value="Unassembled WGS sequence"/>
</dbReference>
<evidence type="ECO:0000313" key="3">
    <source>
        <dbReference type="Proteomes" id="UP000269945"/>
    </source>
</evidence>
<feature type="compositionally biased region" description="Basic and acidic residues" evidence="1">
    <location>
        <begin position="143"/>
        <end position="155"/>
    </location>
</feature>
<reference evidence="2 3" key="1">
    <citation type="submission" date="2018-10" db="EMBL/GenBank/DDBJ databases">
        <authorList>
            <person name="Ekblom R."/>
            <person name="Jareborg N."/>
        </authorList>
    </citation>
    <scope>NUCLEOTIDE SEQUENCE [LARGE SCALE GENOMIC DNA]</scope>
    <source>
        <tissue evidence="2">Muscle</tissue>
    </source>
</reference>
<feature type="region of interest" description="Disordered" evidence="1">
    <location>
        <begin position="1"/>
        <end position="169"/>
    </location>
</feature>
<proteinExistence type="predicted"/>
<evidence type="ECO:0000313" key="2">
    <source>
        <dbReference type="EMBL" id="VCW84318.1"/>
    </source>
</evidence>
<protein>
    <submittedName>
        <fullName evidence="2">Uncharacterized protein</fullName>
    </submittedName>
</protein>
<dbReference type="EMBL" id="CYRY02013907">
    <property type="protein sequence ID" value="VCW84318.1"/>
    <property type="molecule type" value="Genomic_DNA"/>
</dbReference>
<comment type="caution">
    <text evidence="2">The sequence shown here is derived from an EMBL/GenBank/DDBJ whole genome shotgun (WGS) entry which is preliminary data.</text>
</comment>
<name>A0A9X9LS61_GULGU</name>
<keyword evidence="3" id="KW-1185">Reference proteome</keyword>
<organism evidence="2 3">
    <name type="scientific">Gulo gulo</name>
    <name type="common">Wolverine</name>
    <name type="synonym">Gluton</name>
    <dbReference type="NCBI Taxonomy" id="48420"/>
    <lineage>
        <taxon>Eukaryota</taxon>
        <taxon>Metazoa</taxon>
        <taxon>Chordata</taxon>
        <taxon>Craniata</taxon>
        <taxon>Vertebrata</taxon>
        <taxon>Euteleostomi</taxon>
        <taxon>Mammalia</taxon>
        <taxon>Eutheria</taxon>
        <taxon>Laurasiatheria</taxon>
        <taxon>Carnivora</taxon>
        <taxon>Caniformia</taxon>
        <taxon>Musteloidea</taxon>
        <taxon>Mustelidae</taxon>
        <taxon>Guloninae</taxon>
        <taxon>Gulo</taxon>
    </lineage>
</organism>
<feature type="compositionally biased region" description="Basic residues" evidence="1">
    <location>
        <begin position="97"/>
        <end position="112"/>
    </location>
</feature>
<feature type="compositionally biased region" description="Polar residues" evidence="1">
    <location>
        <begin position="30"/>
        <end position="40"/>
    </location>
</feature>